<keyword evidence="3" id="KW-1185">Reference proteome</keyword>
<sequence length="125" mass="14508">MPLLGLIVVVIMGIIMTTNVIDNVIRKWFGLGRITQRKNLFTKYEVWIKILILLIFAVVSFRIGIESPYIYIAILLFMVIYYGFEAILEKKYIKNSKEYLVTFLIGLLKAPLLMIATVIYNFLPL</sequence>
<dbReference type="EMBL" id="JBJHQH010000046">
    <property type="protein sequence ID" value="MFK9095402.1"/>
    <property type="molecule type" value="Genomic_DNA"/>
</dbReference>
<dbReference type="Pfam" id="PF13789">
    <property type="entry name" value="DUF4181"/>
    <property type="match status" value="1"/>
</dbReference>
<keyword evidence="1" id="KW-1133">Transmembrane helix</keyword>
<keyword evidence="1" id="KW-0812">Transmembrane</keyword>
<feature type="transmembrane region" description="Helical" evidence="1">
    <location>
        <begin position="100"/>
        <end position="123"/>
    </location>
</feature>
<dbReference type="Proteomes" id="UP001623041">
    <property type="component" value="Unassembled WGS sequence"/>
</dbReference>
<organism evidence="2 3">
    <name type="scientific">Bacillus salipaludis</name>
    <dbReference type="NCBI Taxonomy" id="2547811"/>
    <lineage>
        <taxon>Bacteria</taxon>
        <taxon>Bacillati</taxon>
        <taxon>Bacillota</taxon>
        <taxon>Bacilli</taxon>
        <taxon>Bacillales</taxon>
        <taxon>Bacillaceae</taxon>
        <taxon>Bacillus</taxon>
    </lineage>
</organism>
<feature type="transmembrane region" description="Helical" evidence="1">
    <location>
        <begin position="69"/>
        <end position="88"/>
    </location>
</feature>
<feature type="transmembrane region" description="Helical" evidence="1">
    <location>
        <begin position="46"/>
        <end position="63"/>
    </location>
</feature>
<protein>
    <submittedName>
        <fullName evidence="2">DUF4181 domain-containing protein</fullName>
    </submittedName>
</protein>
<gene>
    <name evidence="2" type="ORF">ACJEBI_28640</name>
</gene>
<dbReference type="InterPro" id="IPR025441">
    <property type="entry name" value="DUF4181"/>
</dbReference>
<dbReference type="RefSeq" id="WP_406583786.1">
    <property type="nucleotide sequence ID" value="NZ_JBJHQH010000046.1"/>
</dbReference>
<feature type="transmembrane region" description="Helical" evidence="1">
    <location>
        <begin position="6"/>
        <end position="25"/>
    </location>
</feature>
<evidence type="ECO:0000256" key="1">
    <source>
        <dbReference type="SAM" id="Phobius"/>
    </source>
</evidence>
<comment type="caution">
    <text evidence="2">The sequence shown here is derived from an EMBL/GenBank/DDBJ whole genome shotgun (WGS) entry which is preliminary data.</text>
</comment>
<keyword evidence="1" id="KW-0472">Membrane</keyword>
<accession>A0ABW8RPE7</accession>
<proteinExistence type="predicted"/>
<evidence type="ECO:0000313" key="2">
    <source>
        <dbReference type="EMBL" id="MFK9095402.1"/>
    </source>
</evidence>
<evidence type="ECO:0000313" key="3">
    <source>
        <dbReference type="Proteomes" id="UP001623041"/>
    </source>
</evidence>
<name>A0ABW8RPE7_9BACI</name>
<reference evidence="2 3" key="1">
    <citation type="submission" date="2024-11" db="EMBL/GenBank/DDBJ databases">
        <authorList>
            <person name="Lucas J.A."/>
        </authorList>
    </citation>
    <scope>NUCLEOTIDE SEQUENCE [LARGE SCALE GENOMIC DNA]</scope>
    <source>
        <strain evidence="2 3">Z 5.4</strain>
    </source>
</reference>